<dbReference type="GO" id="GO:0005524">
    <property type="term" value="F:ATP binding"/>
    <property type="evidence" value="ECO:0007669"/>
    <property type="project" value="UniProtKB-KW"/>
</dbReference>
<dbReference type="PANTHER" id="PTHR42711">
    <property type="entry name" value="ABC TRANSPORTER ATP-BINDING PROTEIN"/>
    <property type="match status" value="1"/>
</dbReference>
<name>A0ABZ1QKW1_9ACTN</name>
<evidence type="ECO:0000256" key="3">
    <source>
        <dbReference type="ARBA" id="ARBA00022741"/>
    </source>
</evidence>
<keyword evidence="2" id="KW-0813">Transport</keyword>
<keyword evidence="4 7" id="KW-0067">ATP-binding</keyword>
<dbReference type="GeneID" id="95501130"/>
<dbReference type="EMBL" id="CP108036">
    <property type="protein sequence ID" value="WUN83055.1"/>
    <property type="molecule type" value="Genomic_DNA"/>
</dbReference>
<evidence type="ECO:0000256" key="1">
    <source>
        <dbReference type="ARBA" id="ARBA00004202"/>
    </source>
</evidence>
<organism evidence="7 8">
    <name type="scientific">Streptomyces erythrochromogenes</name>
    <dbReference type="NCBI Taxonomy" id="285574"/>
    <lineage>
        <taxon>Bacteria</taxon>
        <taxon>Bacillati</taxon>
        <taxon>Actinomycetota</taxon>
        <taxon>Actinomycetes</taxon>
        <taxon>Kitasatosporales</taxon>
        <taxon>Streptomycetaceae</taxon>
        <taxon>Streptomyces</taxon>
    </lineage>
</organism>
<dbReference type="InterPro" id="IPR027417">
    <property type="entry name" value="P-loop_NTPase"/>
</dbReference>
<dbReference type="Pfam" id="PF00005">
    <property type="entry name" value="ABC_tran"/>
    <property type="match status" value="1"/>
</dbReference>
<dbReference type="InterPro" id="IPR003439">
    <property type="entry name" value="ABC_transporter-like_ATP-bd"/>
</dbReference>
<dbReference type="RefSeq" id="WP_266503928.1">
    <property type="nucleotide sequence ID" value="NZ_CP108036.1"/>
</dbReference>
<evidence type="ECO:0000256" key="5">
    <source>
        <dbReference type="ARBA" id="ARBA00023251"/>
    </source>
</evidence>
<evidence type="ECO:0000259" key="6">
    <source>
        <dbReference type="PROSITE" id="PS50893"/>
    </source>
</evidence>
<dbReference type="SUPFAM" id="SSF52540">
    <property type="entry name" value="P-loop containing nucleoside triphosphate hydrolases"/>
    <property type="match status" value="1"/>
</dbReference>
<dbReference type="PROSITE" id="PS50893">
    <property type="entry name" value="ABC_TRANSPORTER_2"/>
    <property type="match status" value="1"/>
</dbReference>
<gene>
    <name evidence="7" type="ORF">OHA91_33805</name>
</gene>
<comment type="subcellular location">
    <subcellularLocation>
        <location evidence="1">Cell membrane</location>
        <topology evidence="1">Peripheral membrane protein</topology>
    </subcellularLocation>
</comment>
<evidence type="ECO:0000256" key="4">
    <source>
        <dbReference type="ARBA" id="ARBA00022840"/>
    </source>
</evidence>
<dbReference type="Gene3D" id="3.40.50.300">
    <property type="entry name" value="P-loop containing nucleotide triphosphate hydrolases"/>
    <property type="match status" value="1"/>
</dbReference>
<dbReference type="Proteomes" id="UP001432312">
    <property type="component" value="Chromosome"/>
</dbReference>
<dbReference type="PANTHER" id="PTHR42711:SF17">
    <property type="entry name" value="ABC TRANSPORTER ATP-BINDING PROTEIN"/>
    <property type="match status" value="1"/>
</dbReference>
<proteinExistence type="predicted"/>
<feature type="domain" description="ABC transporter" evidence="6">
    <location>
        <begin position="11"/>
        <end position="236"/>
    </location>
</feature>
<reference evidence="7" key="1">
    <citation type="submission" date="2022-10" db="EMBL/GenBank/DDBJ databases">
        <title>The complete genomes of actinobacterial strains from the NBC collection.</title>
        <authorList>
            <person name="Joergensen T.S."/>
            <person name="Alvarez Arevalo M."/>
            <person name="Sterndorff E.B."/>
            <person name="Faurdal D."/>
            <person name="Vuksanovic O."/>
            <person name="Mourched A.-S."/>
            <person name="Charusanti P."/>
            <person name="Shaw S."/>
            <person name="Blin K."/>
            <person name="Weber T."/>
        </authorList>
    </citation>
    <scope>NUCLEOTIDE SEQUENCE</scope>
    <source>
        <strain evidence="7">NBC_00303</strain>
    </source>
</reference>
<accession>A0ABZ1QKW1</accession>
<keyword evidence="3" id="KW-0547">Nucleotide-binding</keyword>
<evidence type="ECO:0000313" key="7">
    <source>
        <dbReference type="EMBL" id="WUN83055.1"/>
    </source>
</evidence>
<dbReference type="InterPro" id="IPR050763">
    <property type="entry name" value="ABC_transporter_ATP-binding"/>
</dbReference>
<dbReference type="SMART" id="SM00382">
    <property type="entry name" value="AAA"/>
    <property type="match status" value="1"/>
</dbReference>
<dbReference type="PROSITE" id="PS00211">
    <property type="entry name" value="ABC_TRANSPORTER_1"/>
    <property type="match status" value="1"/>
</dbReference>
<dbReference type="CDD" id="cd03230">
    <property type="entry name" value="ABC_DR_subfamily_A"/>
    <property type="match status" value="1"/>
</dbReference>
<evidence type="ECO:0000256" key="2">
    <source>
        <dbReference type="ARBA" id="ARBA00022448"/>
    </source>
</evidence>
<dbReference type="InterPro" id="IPR017871">
    <property type="entry name" value="ABC_transporter-like_CS"/>
</dbReference>
<sequence length="325" mass="34648">MEAGNRDGIVVSLHEISKHYGSRKALDGVGFDIRDGEVFGLLGPNGAGKTTLLECLTGLRRPTAGSVRVLGHDPGSRAPELRRLMAVQPQEAALFPQLSVRETVDLWASVYGDHERVDEVLDRVGLAAQASQRVKALSGGQARRLLLAVTVIGRPRLLVLDEPAAGLDPQAKEHLWDVIRKQREAGGTVLLTTHDMNEATELCDRVAVLVGGRIAACDTPARLVSALASTSTVTFTTPAGTDLGSLDALPGVTAVEVKQEAEGRRSVQLRTTDADLTLRRIAADERLVASDLDISRGGLDTVFRSLATESAGSQEAARTKKEVTE</sequence>
<keyword evidence="8" id="KW-1185">Reference proteome</keyword>
<protein>
    <submittedName>
        <fullName evidence="7">ABC transporter ATP-binding protein</fullName>
    </submittedName>
</protein>
<evidence type="ECO:0000313" key="8">
    <source>
        <dbReference type="Proteomes" id="UP001432312"/>
    </source>
</evidence>
<keyword evidence="5" id="KW-0046">Antibiotic resistance</keyword>
<dbReference type="InterPro" id="IPR003593">
    <property type="entry name" value="AAA+_ATPase"/>
</dbReference>